<keyword evidence="4" id="KW-0539">Nucleus</keyword>
<reference evidence="6 7" key="1">
    <citation type="submission" date="2017-03" db="EMBL/GenBank/DDBJ databases">
        <title>WGS assembly of Porphyra umbilicalis.</title>
        <authorList>
            <person name="Brawley S.H."/>
            <person name="Blouin N.A."/>
            <person name="Ficko-Blean E."/>
            <person name="Wheeler G.L."/>
            <person name="Lohr M."/>
            <person name="Goodson H.V."/>
            <person name="Jenkins J.W."/>
            <person name="Blaby-Haas C.E."/>
            <person name="Helliwell K.E."/>
            <person name="Chan C."/>
            <person name="Marriage T."/>
            <person name="Bhattacharya D."/>
            <person name="Klein A.S."/>
            <person name="Badis Y."/>
            <person name="Brodie J."/>
            <person name="Cao Y."/>
            <person name="Collen J."/>
            <person name="Dittami S.M."/>
            <person name="Gachon C.M."/>
            <person name="Green B.R."/>
            <person name="Karpowicz S."/>
            <person name="Kim J.W."/>
            <person name="Kudahl U."/>
            <person name="Lin S."/>
            <person name="Michel G."/>
            <person name="Mittag M."/>
            <person name="Olson B.J."/>
            <person name="Pangilinan J."/>
            <person name="Peng Y."/>
            <person name="Qiu H."/>
            <person name="Shu S."/>
            <person name="Singer J.T."/>
            <person name="Smith A.G."/>
            <person name="Sprecher B.N."/>
            <person name="Wagner V."/>
            <person name="Wang W."/>
            <person name="Wang Z.-Y."/>
            <person name="Yan J."/>
            <person name="Yarish C."/>
            <person name="Zoeuner-Riek S."/>
            <person name="Zhuang Y."/>
            <person name="Zou Y."/>
            <person name="Lindquist E.A."/>
            <person name="Grimwood J."/>
            <person name="Barry K."/>
            <person name="Rokhsar D.S."/>
            <person name="Schmutz J."/>
            <person name="Stiller J.W."/>
            <person name="Grossman A.R."/>
            <person name="Prochnik S.E."/>
        </authorList>
    </citation>
    <scope>NUCLEOTIDE SEQUENCE [LARGE SCALE GENOMIC DNA]</scope>
    <source>
        <strain evidence="6">4086291</strain>
    </source>
</reference>
<comment type="similarity">
    <text evidence="2">Belongs to the ESF2/ABP1 family.</text>
</comment>
<dbReference type="AlphaFoldDB" id="A0A1X6PG77"/>
<dbReference type="GO" id="GO:0034462">
    <property type="term" value="P:small-subunit processome assembly"/>
    <property type="evidence" value="ECO:0007669"/>
    <property type="project" value="TreeGrafter"/>
</dbReference>
<proteinExistence type="inferred from homology"/>
<feature type="region of interest" description="Disordered" evidence="5">
    <location>
        <begin position="1"/>
        <end position="57"/>
    </location>
</feature>
<dbReference type="Gene3D" id="3.30.70.330">
    <property type="match status" value="1"/>
</dbReference>
<name>A0A1X6PG77_PORUM</name>
<dbReference type="InterPro" id="IPR039119">
    <property type="entry name" value="ABT1/Esf2"/>
</dbReference>
<comment type="subcellular location">
    <subcellularLocation>
        <location evidence="1">Nucleus</location>
        <location evidence="1">Nucleolus</location>
    </subcellularLocation>
</comment>
<keyword evidence="7" id="KW-1185">Reference proteome</keyword>
<dbReference type="PANTHER" id="PTHR12311:SF7">
    <property type="entry name" value="ACTIVATOR OF BASAL TRANSCRIPTION 1"/>
    <property type="match status" value="1"/>
</dbReference>
<evidence type="ECO:0000313" key="7">
    <source>
        <dbReference type="Proteomes" id="UP000218209"/>
    </source>
</evidence>
<dbReference type="GO" id="GO:0000480">
    <property type="term" value="P:endonucleolytic cleavage in 5'-ETS of tricistronic rRNA transcript (SSU-rRNA, 5.8S rRNA, LSU-rRNA)"/>
    <property type="evidence" value="ECO:0007669"/>
    <property type="project" value="TreeGrafter"/>
</dbReference>
<evidence type="ECO:0000256" key="3">
    <source>
        <dbReference type="ARBA" id="ARBA00022884"/>
    </source>
</evidence>
<evidence type="ECO:0000313" key="6">
    <source>
        <dbReference type="EMBL" id="OSX79850.1"/>
    </source>
</evidence>
<dbReference type="EMBL" id="KV918785">
    <property type="protein sequence ID" value="OSX79850.1"/>
    <property type="molecule type" value="Genomic_DNA"/>
</dbReference>
<protein>
    <recommendedName>
        <fullName evidence="8">RRM domain-containing protein</fullName>
    </recommendedName>
</protein>
<dbReference type="GO" id="GO:0003723">
    <property type="term" value="F:RNA binding"/>
    <property type="evidence" value="ECO:0007669"/>
    <property type="project" value="UniProtKB-KW"/>
</dbReference>
<evidence type="ECO:0000256" key="5">
    <source>
        <dbReference type="SAM" id="MobiDB-lite"/>
    </source>
</evidence>
<feature type="compositionally biased region" description="Low complexity" evidence="5">
    <location>
        <begin position="14"/>
        <end position="36"/>
    </location>
</feature>
<dbReference type="OrthoDB" id="5885at2759"/>
<dbReference type="PANTHER" id="PTHR12311">
    <property type="entry name" value="ACTIVATOR OF BASAL TRANSCRIPTION 1"/>
    <property type="match status" value="1"/>
</dbReference>
<dbReference type="GO" id="GO:0005730">
    <property type="term" value="C:nucleolus"/>
    <property type="evidence" value="ECO:0007669"/>
    <property type="project" value="UniProtKB-SubCell"/>
</dbReference>
<sequence>MASRSPSSSPPASPGASPLPSTAAAASSPPAVADTPASPPTPAAKRPSRALPSEYAEDTARRGVVYLSRVPPGLKPAALRELLTPFGTVERIYLRPEGSAARSARTRGGGSRRSRFTDGWVEFSRARAARRTADLLNGAPMGAKKRSPFHDDLWTLRYLRGFRWADLTDADGDARRERTNRVRAEVAAGRREKAFYLAKADTAAALEGMARKKRRRVEAAAAAAEEEGGGGEQGGLCHRHRRRRQCEQRRGGRGVRGALPTARRPAVPPKDRAAAG</sequence>
<dbReference type="GO" id="GO:0000472">
    <property type="term" value="P:endonucleolytic cleavage to generate mature 5'-end of SSU-rRNA from (SSU-rRNA, 5.8S rRNA, LSU-rRNA)"/>
    <property type="evidence" value="ECO:0007669"/>
    <property type="project" value="TreeGrafter"/>
</dbReference>
<dbReference type="SUPFAM" id="SSF54928">
    <property type="entry name" value="RNA-binding domain, RBD"/>
    <property type="match status" value="1"/>
</dbReference>
<dbReference type="Proteomes" id="UP000218209">
    <property type="component" value="Unassembled WGS sequence"/>
</dbReference>
<keyword evidence="3" id="KW-0694">RNA-binding</keyword>
<dbReference type="GO" id="GO:0000447">
    <property type="term" value="P:endonucleolytic cleavage in ITS1 to separate SSU-rRNA from 5.8S rRNA and LSU-rRNA from tricistronic rRNA transcript (SSU-rRNA, 5.8S rRNA, LSU-rRNA)"/>
    <property type="evidence" value="ECO:0007669"/>
    <property type="project" value="TreeGrafter"/>
</dbReference>
<organism evidence="6 7">
    <name type="scientific">Porphyra umbilicalis</name>
    <name type="common">Purple laver</name>
    <name type="synonym">Red alga</name>
    <dbReference type="NCBI Taxonomy" id="2786"/>
    <lineage>
        <taxon>Eukaryota</taxon>
        <taxon>Rhodophyta</taxon>
        <taxon>Bangiophyceae</taxon>
        <taxon>Bangiales</taxon>
        <taxon>Bangiaceae</taxon>
        <taxon>Porphyra</taxon>
    </lineage>
</organism>
<evidence type="ECO:0000256" key="2">
    <source>
        <dbReference type="ARBA" id="ARBA00005819"/>
    </source>
</evidence>
<evidence type="ECO:0000256" key="1">
    <source>
        <dbReference type="ARBA" id="ARBA00004604"/>
    </source>
</evidence>
<dbReference type="InterPro" id="IPR012677">
    <property type="entry name" value="Nucleotide-bd_a/b_plait_sf"/>
</dbReference>
<dbReference type="InterPro" id="IPR034353">
    <property type="entry name" value="ABT1/ESF2_RRM"/>
</dbReference>
<gene>
    <name evidence="6" type="ORF">BU14_0070s0025</name>
</gene>
<accession>A0A1X6PG77</accession>
<evidence type="ECO:0008006" key="8">
    <source>
        <dbReference type="Google" id="ProtNLM"/>
    </source>
</evidence>
<dbReference type="CDD" id="cd12263">
    <property type="entry name" value="RRM_ABT1_like"/>
    <property type="match status" value="1"/>
</dbReference>
<dbReference type="InterPro" id="IPR035979">
    <property type="entry name" value="RBD_domain_sf"/>
</dbReference>
<feature type="region of interest" description="Disordered" evidence="5">
    <location>
        <begin position="221"/>
        <end position="276"/>
    </location>
</feature>
<evidence type="ECO:0000256" key="4">
    <source>
        <dbReference type="ARBA" id="ARBA00023242"/>
    </source>
</evidence>